<evidence type="ECO:0000256" key="7">
    <source>
        <dbReference type="ARBA" id="ARBA00022801"/>
    </source>
</evidence>
<dbReference type="GO" id="GO:0046872">
    <property type="term" value="F:metal ion binding"/>
    <property type="evidence" value="ECO:0007669"/>
    <property type="project" value="UniProtKB-KW"/>
</dbReference>
<dbReference type="Gene3D" id="3.90.230.10">
    <property type="entry name" value="Creatinase/methionine aminopeptidase superfamily"/>
    <property type="match status" value="1"/>
</dbReference>
<evidence type="ECO:0000313" key="10">
    <source>
        <dbReference type="EMBL" id="KAL0485686.1"/>
    </source>
</evidence>
<dbReference type="EMBL" id="JAOPGA020001157">
    <property type="protein sequence ID" value="KAL0485686.1"/>
    <property type="molecule type" value="Genomic_DNA"/>
</dbReference>
<comment type="catalytic activity">
    <reaction evidence="1 8">
        <text>Release of N-terminal amino acids, preferentially methionine, from peptides and arylamides.</text>
        <dbReference type="EC" id="3.4.11.18"/>
    </reaction>
</comment>
<dbReference type="InterPro" id="IPR050247">
    <property type="entry name" value="Met_Aminopeptidase_Type2"/>
</dbReference>
<evidence type="ECO:0000256" key="8">
    <source>
        <dbReference type="RuleBase" id="RU003653"/>
    </source>
</evidence>
<organism evidence="10 11">
    <name type="scientific">Acrasis kona</name>
    <dbReference type="NCBI Taxonomy" id="1008807"/>
    <lineage>
        <taxon>Eukaryota</taxon>
        <taxon>Discoba</taxon>
        <taxon>Heterolobosea</taxon>
        <taxon>Tetramitia</taxon>
        <taxon>Eutetramitia</taxon>
        <taxon>Acrasidae</taxon>
        <taxon>Acrasis</taxon>
    </lineage>
</organism>
<comment type="cofactor">
    <cofactor evidence="8">
        <name>Co(2+)</name>
        <dbReference type="ChEBI" id="CHEBI:48828"/>
    </cofactor>
    <cofactor evidence="8">
        <name>Zn(2+)</name>
        <dbReference type="ChEBI" id="CHEBI:29105"/>
    </cofactor>
    <cofactor evidence="8">
        <name>Mn(2+)</name>
        <dbReference type="ChEBI" id="CHEBI:29035"/>
    </cofactor>
    <cofactor evidence="8">
        <name>Fe(2+)</name>
        <dbReference type="ChEBI" id="CHEBI:29033"/>
    </cofactor>
    <text evidence="8">Binds 2 divalent metal cations per subunit. Has a high-affinity and a low affinity metal-binding site. The true nature of the physiological cofactor is under debate. The enzyme is active with cobalt, zinc, manganese or divalent iron ions.</text>
</comment>
<dbReference type="GO" id="GO:0070006">
    <property type="term" value="F:metalloaminopeptidase activity"/>
    <property type="evidence" value="ECO:0007669"/>
    <property type="project" value="InterPro"/>
</dbReference>
<keyword evidence="7" id="KW-0378">Hydrolase</keyword>
<evidence type="ECO:0000259" key="9">
    <source>
        <dbReference type="Pfam" id="PF00557"/>
    </source>
</evidence>
<gene>
    <name evidence="10" type="ORF">AKO1_000401</name>
</gene>
<sequence length="286" mass="31951">MQYIAETTENKARELLGSDDGKLGGIAFPMGCSLNQVAAHYSPNPGDQKVLGKDDVVKFDLGVHVNGRIIDSAWTMCWNDRYLPLLSTVKEATLAGIRTAGIDVRLCDVGAAIQEVMEAGEIELDGKVHRIKCIRNLCGHNIVPYCIHGDKQVPSYNNGDQRRMEEFEFFAIETFGTTGSGYVENLVECSHYSKPSLHVPTNLNPKDRHLAAFITQHFNTLPFARRYVDRLGEPKHLASLKRLVDAQIVEDHPTLTDVKGSYVSQFEHTFVLRPTCKENLSISDDY</sequence>
<dbReference type="InterPro" id="IPR001714">
    <property type="entry name" value="Pept_M24_MAP"/>
</dbReference>
<dbReference type="PANTHER" id="PTHR45777">
    <property type="entry name" value="METHIONINE AMINOPEPTIDASE 2"/>
    <property type="match status" value="1"/>
</dbReference>
<evidence type="ECO:0000256" key="5">
    <source>
        <dbReference type="ARBA" id="ARBA00022670"/>
    </source>
</evidence>
<proteinExistence type="inferred from homology"/>
<dbReference type="SUPFAM" id="SSF55920">
    <property type="entry name" value="Creatinase/aminopeptidase"/>
    <property type="match status" value="1"/>
</dbReference>
<dbReference type="PRINTS" id="PR00599">
    <property type="entry name" value="MAPEPTIDASE"/>
</dbReference>
<evidence type="ECO:0000256" key="2">
    <source>
        <dbReference type="ARBA" id="ARBA00001936"/>
    </source>
</evidence>
<evidence type="ECO:0000256" key="6">
    <source>
        <dbReference type="ARBA" id="ARBA00022723"/>
    </source>
</evidence>
<dbReference type="GO" id="GO:0006508">
    <property type="term" value="P:proteolysis"/>
    <property type="evidence" value="ECO:0007669"/>
    <property type="project" value="UniProtKB-KW"/>
</dbReference>
<dbReference type="AlphaFoldDB" id="A0AAW2Z9B2"/>
<keyword evidence="5 8" id="KW-0645">Protease</keyword>
<dbReference type="Pfam" id="PF00557">
    <property type="entry name" value="Peptidase_M24"/>
    <property type="match status" value="1"/>
</dbReference>
<dbReference type="Proteomes" id="UP001431209">
    <property type="component" value="Unassembled WGS sequence"/>
</dbReference>
<evidence type="ECO:0000256" key="1">
    <source>
        <dbReference type="ARBA" id="ARBA00000294"/>
    </source>
</evidence>
<comment type="caution">
    <text evidence="10">The sequence shown here is derived from an EMBL/GenBank/DDBJ whole genome shotgun (WGS) entry which is preliminary data.</text>
</comment>
<feature type="domain" description="Peptidase M24" evidence="9">
    <location>
        <begin position="19"/>
        <end position="174"/>
    </location>
</feature>
<dbReference type="InterPro" id="IPR002468">
    <property type="entry name" value="Pept_M24A_MAP2"/>
</dbReference>
<dbReference type="EC" id="3.4.11.18" evidence="8"/>
<comment type="function">
    <text evidence="8">Cotranslationally removes the N-terminal methionine from nascent proteins. The N-terminal methionine is often cleaved when the second residue in the primary sequence is small and uncharged (Met-Ala-, Cys, Gly, Pro, Ser, Thr, or Val).</text>
</comment>
<dbReference type="InterPro" id="IPR036390">
    <property type="entry name" value="WH_DNA-bd_sf"/>
</dbReference>
<dbReference type="PANTHER" id="PTHR45777:SF2">
    <property type="entry name" value="METHIONINE AMINOPEPTIDASE 2"/>
    <property type="match status" value="1"/>
</dbReference>
<comment type="cofactor">
    <cofactor evidence="2">
        <name>Mn(2+)</name>
        <dbReference type="ChEBI" id="CHEBI:29035"/>
    </cofactor>
</comment>
<evidence type="ECO:0000256" key="4">
    <source>
        <dbReference type="ARBA" id="ARBA00022438"/>
    </source>
</evidence>
<protein>
    <recommendedName>
        <fullName evidence="8">Methionine aminopeptidase</fullName>
        <ecNumber evidence="8">3.4.11.18</ecNumber>
    </recommendedName>
</protein>
<dbReference type="InterPro" id="IPR036005">
    <property type="entry name" value="Creatinase/aminopeptidase-like"/>
</dbReference>
<name>A0AAW2Z9B2_9EUKA</name>
<dbReference type="GO" id="GO:0004239">
    <property type="term" value="F:initiator methionyl aminopeptidase activity"/>
    <property type="evidence" value="ECO:0007669"/>
    <property type="project" value="UniProtKB-EC"/>
</dbReference>
<keyword evidence="11" id="KW-1185">Reference proteome</keyword>
<dbReference type="GO" id="GO:0005737">
    <property type="term" value="C:cytoplasm"/>
    <property type="evidence" value="ECO:0007669"/>
    <property type="project" value="TreeGrafter"/>
</dbReference>
<comment type="similarity">
    <text evidence="8">Belongs to the peptidase M24A family.</text>
</comment>
<accession>A0AAW2Z9B2</accession>
<evidence type="ECO:0000313" key="11">
    <source>
        <dbReference type="Proteomes" id="UP001431209"/>
    </source>
</evidence>
<keyword evidence="4 8" id="KW-0031">Aminopeptidase</keyword>
<evidence type="ECO:0000256" key="3">
    <source>
        <dbReference type="ARBA" id="ARBA00001954"/>
    </source>
</evidence>
<comment type="cofactor">
    <cofactor evidence="3">
        <name>Fe(2+)</name>
        <dbReference type="ChEBI" id="CHEBI:29033"/>
    </cofactor>
</comment>
<dbReference type="Gene3D" id="1.10.10.10">
    <property type="entry name" value="Winged helix-like DNA-binding domain superfamily/Winged helix DNA-binding domain"/>
    <property type="match status" value="1"/>
</dbReference>
<dbReference type="InterPro" id="IPR000994">
    <property type="entry name" value="Pept_M24"/>
</dbReference>
<keyword evidence="6 8" id="KW-0479">Metal-binding</keyword>
<reference evidence="10 11" key="1">
    <citation type="submission" date="2024-03" db="EMBL/GenBank/DDBJ databases">
        <title>The Acrasis kona genome and developmental transcriptomes reveal deep origins of eukaryotic multicellular pathways.</title>
        <authorList>
            <person name="Sheikh S."/>
            <person name="Fu C.-J."/>
            <person name="Brown M.W."/>
            <person name="Baldauf S.L."/>
        </authorList>
    </citation>
    <scope>NUCLEOTIDE SEQUENCE [LARGE SCALE GENOMIC DNA]</scope>
    <source>
        <strain evidence="10 11">ATCC MYA-3509</strain>
    </source>
</reference>
<dbReference type="NCBIfam" id="TIGR00501">
    <property type="entry name" value="met_pdase_II"/>
    <property type="match status" value="1"/>
</dbReference>
<dbReference type="SUPFAM" id="SSF46785">
    <property type="entry name" value="Winged helix' DNA-binding domain"/>
    <property type="match status" value="1"/>
</dbReference>
<dbReference type="InterPro" id="IPR036388">
    <property type="entry name" value="WH-like_DNA-bd_sf"/>
</dbReference>